<name>A0A976NZQ4_BRELC</name>
<organism evidence="1 2">
    <name type="scientific">Bremia lactucae</name>
    <name type="common">Lettuce downy mildew</name>
    <dbReference type="NCBI Taxonomy" id="4779"/>
    <lineage>
        <taxon>Eukaryota</taxon>
        <taxon>Sar</taxon>
        <taxon>Stramenopiles</taxon>
        <taxon>Oomycota</taxon>
        <taxon>Peronosporomycetes</taxon>
        <taxon>Peronosporales</taxon>
        <taxon>Peronosporaceae</taxon>
        <taxon>Bremia</taxon>
    </lineage>
</organism>
<proteinExistence type="predicted"/>
<dbReference type="KEGG" id="blac:94349676"/>
<sequence>MAGDTNVVNIFECDGNFSFLHQTHRFTFKIYSDNSLRVDIELIVFPDQFNSRDPTIGFDQETTISEEFDDYDDNVDAMTIASIPIDDMARIEFERAQIEAEDDIMTTLSAFDGRALIELPMKGPQDPMSSLSYMVHFKIIQWNRSSQRVWSQIIKCVGRLSRDQGMSGWFLDVSESMDEAQDFRLKPVDYRVEIIKNPLYPLTPGHYEMQGITIAENAFVYECAVSLTLQANGMVSGTSRELPFAQECPLTGMWSRSHLKYLLQYKMLGNRHAYIYCGIPFSSSLQGTWQNSELLVLKDLLDEVSIQAERGVVELQLIQAVRVWSEGYHKDYPTTFKECVKLLLLASCRNSILPNHLWSSVIVYCGYDWFSPS</sequence>
<reference evidence="1 2" key="1">
    <citation type="journal article" date="2021" name="Genome Biol.">
        <title>AFLAP: assembly-free linkage analysis pipeline using k-mers from genome sequencing data.</title>
        <authorList>
            <person name="Fletcher K."/>
            <person name="Zhang L."/>
            <person name="Gil J."/>
            <person name="Han R."/>
            <person name="Cavanaugh K."/>
            <person name="Michelmore R."/>
        </authorList>
    </citation>
    <scope>NUCLEOTIDE SEQUENCE [LARGE SCALE GENOMIC DNA]</scope>
    <source>
        <strain evidence="1 2">SF5</strain>
    </source>
</reference>
<dbReference type="GeneID" id="94349676"/>
<evidence type="ECO:0000313" key="1">
    <source>
        <dbReference type="EMBL" id="TDH73810.1"/>
    </source>
</evidence>
<gene>
    <name evidence="1" type="ORF">CCR75_005931</name>
</gene>
<dbReference type="RefSeq" id="XP_067823308.1">
    <property type="nucleotide sequence ID" value="XM_067964005.1"/>
</dbReference>
<dbReference type="AlphaFoldDB" id="A0A976NZQ4"/>
<dbReference type="Proteomes" id="UP000294530">
    <property type="component" value="Unassembled WGS sequence"/>
</dbReference>
<dbReference type="OrthoDB" id="106500at2759"/>
<dbReference type="EMBL" id="SHOA02000009">
    <property type="protein sequence ID" value="TDH73810.1"/>
    <property type="molecule type" value="Genomic_DNA"/>
</dbReference>
<comment type="caution">
    <text evidence="1">The sequence shown here is derived from an EMBL/GenBank/DDBJ whole genome shotgun (WGS) entry which is preliminary data.</text>
</comment>
<protein>
    <submittedName>
        <fullName evidence="1">Uncharacterized protein</fullName>
    </submittedName>
</protein>
<evidence type="ECO:0000313" key="2">
    <source>
        <dbReference type="Proteomes" id="UP000294530"/>
    </source>
</evidence>
<accession>A0A976NZQ4</accession>
<keyword evidence="2" id="KW-1185">Reference proteome</keyword>